<protein>
    <submittedName>
        <fullName evidence="1">Uncharacterized protein</fullName>
    </submittedName>
</protein>
<organism evidence="1">
    <name type="scientific">uncultured Acidimicrobiales bacterium</name>
    <dbReference type="NCBI Taxonomy" id="310071"/>
    <lineage>
        <taxon>Bacteria</taxon>
        <taxon>Bacillati</taxon>
        <taxon>Actinomycetota</taxon>
        <taxon>Acidimicrobiia</taxon>
        <taxon>Acidimicrobiales</taxon>
        <taxon>environmental samples</taxon>
    </lineage>
</organism>
<feature type="non-terminal residue" evidence="1">
    <location>
        <position position="45"/>
    </location>
</feature>
<sequence length="45" mass="4921">AGRLLLGGRLSLRRRPRRLGGPGSRCRVVSCRQLRSNGHGSRVPV</sequence>
<dbReference type="AlphaFoldDB" id="A0A6J4HRD1"/>
<proteinExistence type="predicted"/>
<gene>
    <name evidence="1" type="ORF">AVDCRST_MAG50-1125</name>
</gene>
<name>A0A6J4HRD1_9ACTN</name>
<feature type="non-terminal residue" evidence="1">
    <location>
        <position position="1"/>
    </location>
</feature>
<accession>A0A6J4HRD1</accession>
<reference evidence="1" key="1">
    <citation type="submission" date="2020-02" db="EMBL/GenBank/DDBJ databases">
        <authorList>
            <person name="Meier V. D."/>
        </authorList>
    </citation>
    <scope>NUCLEOTIDE SEQUENCE</scope>
    <source>
        <strain evidence="1">AVDCRST_MAG50</strain>
    </source>
</reference>
<evidence type="ECO:0000313" key="1">
    <source>
        <dbReference type="EMBL" id="CAA9231954.1"/>
    </source>
</evidence>
<dbReference type="EMBL" id="CADCTF010000062">
    <property type="protein sequence ID" value="CAA9231954.1"/>
    <property type="molecule type" value="Genomic_DNA"/>
</dbReference>